<gene>
    <name evidence="2" type="ORF">g.50310</name>
</gene>
<keyword evidence="1" id="KW-0812">Transmembrane</keyword>
<reference evidence="2" key="1">
    <citation type="submission" date="2018-04" db="EMBL/GenBank/DDBJ databases">
        <title>Transcriptome assembly of Sipha flava.</title>
        <authorList>
            <person name="Scully E.D."/>
            <person name="Geib S.M."/>
            <person name="Palmer N.A."/>
            <person name="Koch K."/>
            <person name="Bradshaw J."/>
            <person name="Heng-Moss T."/>
            <person name="Sarath G."/>
        </authorList>
    </citation>
    <scope>NUCLEOTIDE SEQUENCE</scope>
</reference>
<name>A0A2S2QIH2_9HEMI</name>
<keyword evidence="1" id="KW-1133">Transmembrane helix</keyword>
<dbReference type="AlphaFoldDB" id="A0A2S2QIH2"/>
<evidence type="ECO:0000313" key="2">
    <source>
        <dbReference type="EMBL" id="MBY76982.1"/>
    </source>
</evidence>
<dbReference type="EMBL" id="GGMS01007779">
    <property type="protein sequence ID" value="MBY76982.1"/>
    <property type="molecule type" value="Transcribed_RNA"/>
</dbReference>
<sequence>MQVSVVRPLARCANISTSRAIVFFHVPSLPYRRADKLCSFTRLVPRFYGSSFPCRSAYCPRVHSLRAECRPRAVVAVSSRCAAASCNPTQFVRATFSSCRIRSAQPLFADQHAGFSQATSQSCSGDSGSTSTAVKLAILDRVTICYQVIILVLSILLFYDLYVISIDYYSY</sequence>
<evidence type="ECO:0000256" key="1">
    <source>
        <dbReference type="SAM" id="Phobius"/>
    </source>
</evidence>
<accession>A0A2S2QIH2</accession>
<feature type="transmembrane region" description="Helical" evidence="1">
    <location>
        <begin position="144"/>
        <end position="164"/>
    </location>
</feature>
<keyword evidence="1" id="KW-0472">Membrane</keyword>
<organism evidence="2">
    <name type="scientific">Sipha flava</name>
    <name type="common">yellow sugarcane aphid</name>
    <dbReference type="NCBI Taxonomy" id="143950"/>
    <lineage>
        <taxon>Eukaryota</taxon>
        <taxon>Metazoa</taxon>
        <taxon>Ecdysozoa</taxon>
        <taxon>Arthropoda</taxon>
        <taxon>Hexapoda</taxon>
        <taxon>Insecta</taxon>
        <taxon>Pterygota</taxon>
        <taxon>Neoptera</taxon>
        <taxon>Paraneoptera</taxon>
        <taxon>Hemiptera</taxon>
        <taxon>Sternorrhyncha</taxon>
        <taxon>Aphidomorpha</taxon>
        <taxon>Aphidoidea</taxon>
        <taxon>Aphididae</taxon>
        <taxon>Sipha</taxon>
    </lineage>
</organism>
<protein>
    <submittedName>
        <fullName evidence="2">Uncharacterized protein</fullName>
    </submittedName>
</protein>
<proteinExistence type="predicted"/>